<proteinExistence type="predicted"/>
<evidence type="ECO:0000313" key="2">
    <source>
        <dbReference type="Proteomes" id="UP000539473"/>
    </source>
</evidence>
<dbReference type="Proteomes" id="UP000539473">
    <property type="component" value="Unassembled WGS sequence"/>
</dbReference>
<protein>
    <submittedName>
        <fullName evidence="1">Uncharacterized protein</fullName>
    </submittedName>
</protein>
<gene>
    <name evidence="1" type="ORF">HNQ07_004161</name>
</gene>
<sequence>MAHPVALFDDQHGGTCGTCGLFDRAAVPKAPDDNTI</sequence>
<evidence type="ECO:0000313" key="1">
    <source>
        <dbReference type="EMBL" id="MBB5378654.1"/>
    </source>
</evidence>
<organism evidence="1 2">
    <name type="scientific">Deinococcus metalli</name>
    <dbReference type="NCBI Taxonomy" id="1141878"/>
    <lineage>
        <taxon>Bacteria</taxon>
        <taxon>Thermotogati</taxon>
        <taxon>Deinococcota</taxon>
        <taxon>Deinococci</taxon>
        <taxon>Deinococcales</taxon>
        <taxon>Deinococcaceae</taxon>
        <taxon>Deinococcus</taxon>
    </lineage>
</organism>
<dbReference type="AlphaFoldDB" id="A0A7W8KI51"/>
<dbReference type="EMBL" id="JACHFK010000014">
    <property type="protein sequence ID" value="MBB5378654.1"/>
    <property type="molecule type" value="Genomic_DNA"/>
</dbReference>
<name>A0A7W8KI51_9DEIO</name>
<accession>A0A7W8KI51</accession>
<comment type="caution">
    <text evidence="1">The sequence shown here is derived from an EMBL/GenBank/DDBJ whole genome shotgun (WGS) entry which is preliminary data.</text>
</comment>
<reference evidence="1 2" key="1">
    <citation type="submission" date="2020-08" db="EMBL/GenBank/DDBJ databases">
        <title>Genomic Encyclopedia of Type Strains, Phase IV (KMG-IV): sequencing the most valuable type-strain genomes for metagenomic binning, comparative biology and taxonomic classification.</title>
        <authorList>
            <person name="Goeker M."/>
        </authorList>
    </citation>
    <scope>NUCLEOTIDE SEQUENCE [LARGE SCALE GENOMIC DNA]</scope>
    <source>
        <strain evidence="1 2">DSM 27521</strain>
    </source>
</reference>